<accession>A0ABW6VKK3</accession>
<reference evidence="1 2" key="1">
    <citation type="submission" date="2024-10" db="EMBL/GenBank/DDBJ databases">
        <title>The Natural Products Discovery Center: Release of the First 8490 Sequenced Strains for Exploring Actinobacteria Biosynthetic Diversity.</title>
        <authorList>
            <person name="Kalkreuter E."/>
            <person name="Kautsar S.A."/>
            <person name="Yang D."/>
            <person name="Bader C.D."/>
            <person name="Teijaro C.N."/>
            <person name="Fluegel L."/>
            <person name="Davis C.M."/>
            <person name="Simpson J.R."/>
            <person name="Lauterbach L."/>
            <person name="Steele A.D."/>
            <person name="Gui C."/>
            <person name="Meng S."/>
            <person name="Li G."/>
            <person name="Viehrig K."/>
            <person name="Ye F."/>
            <person name="Su P."/>
            <person name="Kiefer A.F."/>
            <person name="Nichols A."/>
            <person name="Cepeda A.J."/>
            <person name="Yan W."/>
            <person name="Fan B."/>
            <person name="Jiang Y."/>
            <person name="Adhikari A."/>
            <person name="Zheng C.-J."/>
            <person name="Schuster L."/>
            <person name="Cowan T.M."/>
            <person name="Smanski M.J."/>
            <person name="Chevrette M.G."/>
            <person name="De Carvalho L.P.S."/>
            <person name="Shen B."/>
        </authorList>
    </citation>
    <scope>NUCLEOTIDE SEQUENCE [LARGE SCALE GENOMIC DNA]</scope>
    <source>
        <strain evidence="1 2">NPDC001281</strain>
    </source>
</reference>
<dbReference type="InterPro" id="IPR013320">
    <property type="entry name" value="ConA-like_dom_sf"/>
</dbReference>
<proteinExistence type="predicted"/>
<dbReference type="PIRSF" id="PIRSF022704">
    <property type="entry name" value="UCP022704"/>
    <property type="match status" value="1"/>
</dbReference>
<dbReference type="RefSeq" id="WP_387348299.1">
    <property type="nucleotide sequence ID" value="NZ_JBIAXI010000051.1"/>
</dbReference>
<keyword evidence="2" id="KW-1185">Reference proteome</keyword>
<organism evidence="1 2">
    <name type="scientific">Microtetraspora fusca</name>
    <dbReference type="NCBI Taxonomy" id="1997"/>
    <lineage>
        <taxon>Bacteria</taxon>
        <taxon>Bacillati</taxon>
        <taxon>Actinomycetota</taxon>
        <taxon>Actinomycetes</taxon>
        <taxon>Streptosporangiales</taxon>
        <taxon>Streptosporangiaceae</taxon>
        <taxon>Microtetraspora</taxon>
    </lineage>
</organism>
<comment type="caution">
    <text evidence="1">The sequence shown here is derived from an EMBL/GenBank/DDBJ whole genome shotgun (WGS) entry which is preliminary data.</text>
</comment>
<name>A0ABW6VKK3_MICFU</name>
<dbReference type="EMBL" id="JBIAXI010000051">
    <property type="protein sequence ID" value="MFF4779503.1"/>
    <property type="molecule type" value="Genomic_DNA"/>
</dbReference>
<dbReference type="PANTHER" id="PTHR35332:SF2">
    <property type="entry name" value="REGULATION OF ENOLASE PROTEIN 1"/>
    <property type="match status" value="1"/>
</dbReference>
<dbReference type="Proteomes" id="UP001602119">
    <property type="component" value="Unassembled WGS sequence"/>
</dbReference>
<evidence type="ECO:0000313" key="1">
    <source>
        <dbReference type="EMBL" id="MFF4779503.1"/>
    </source>
</evidence>
<dbReference type="SUPFAM" id="SSF49899">
    <property type="entry name" value="Concanavalin A-like lectins/glucanases"/>
    <property type="match status" value="1"/>
</dbReference>
<evidence type="ECO:0000313" key="2">
    <source>
        <dbReference type="Proteomes" id="UP001602119"/>
    </source>
</evidence>
<protein>
    <submittedName>
        <fullName evidence="1">DUF1349 domain-containing protein</fullName>
    </submittedName>
</protein>
<dbReference type="PANTHER" id="PTHR35332">
    <property type="entry name" value="REGULATION OF ENOLASE PROTEIN 1"/>
    <property type="match status" value="1"/>
</dbReference>
<gene>
    <name evidence="1" type="ORF">ACFY05_42485</name>
</gene>
<dbReference type="InterPro" id="IPR015987">
    <property type="entry name" value="UCP022704"/>
</dbReference>
<dbReference type="Gene3D" id="2.60.120.200">
    <property type="match status" value="1"/>
</dbReference>
<dbReference type="InterPro" id="IPR009784">
    <property type="entry name" value="DUF1349"/>
</dbReference>
<dbReference type="Pfam" id="PF07081">
    <property type="entry name" value="DUF1349"/>
    <property type="match status" value="1"/>
</dbReference>
<sequence length="181" mass="20120">MPYTGWEWINEPREWAVGEALRVVADPGTDFWQKTHYGFTHDNGHIFGRVMDGDLRITATFEIDWGEQYDQAGVALRIDEENWIKTGVELVDGVPLVSAVVTRGWSDWSVVAAPDGFRSVTVDLERTGDTVTVRYGLDGAAPERMLRLAYFPPGVPAFAGVMCAAPVGKGFETRFRHVSLT</sequence>